<name>A0AB73P0R0_ENTFC</name>
<sequence>MEWEPYNYSAVFKEPEKISEFPVLGHLPFSVAWVDLTVIGLTDLFIWLFLRDFVQKIASYVSFMSMFFYVAVPLGVVLLMNRIRPDDKKVYFYLWDMLVYLLTIKWGSIVFYNGERHKEKDLEEKIEY</sequence>
<evidence type="ECO:0000256" key="1">
    <source>
        <dbReference type="SAM" id="Phobius"/>
    </source>
</evidence>
<evidence type="ECO:0000313" key="2">
    <source>
        <dbReference type="EMBL" id="OTN93531.1"/>
    </source>
</evidence>
<reference evidence="2 3" key="1">
    <citation type="submission" date="2017-05" db="EMBL/GenBank/DDBJ databases">
        <title>The Genome Sequence of Enterococcus faecium 6F2_DIV0138.</title>
        <authorList>
            <consortium name="The Broad Institute Genomics Platform"/>
            <consortium name="The Broad Institute Genomic Center for Infectious Diseases"/>
            <person name="Earl A."/>
            <person name="Manson A."/>
            <person name="Schwartman J."/>
            <person name="Gilmore M."/>
            <person name="Abouelleil A."/>
            <person name="Cao P."/>
            <person name="Chapman S."/>
            <person name="Cusick C."/>
            <person name="Shea T."/>
            <person name="Young S."/>
            <person name="Neafsey D."/>
            <person name="Nusbaum C."/>
            <person name="Birren B."/>
        </authorList>
    </citation>
    <scope>NUCLEOTIDE SEQUENCE [LARGE SCALE GENOMIC DNA]</scope>
    <source>
        <strain evidence="2 3">6F2_DIV0138</strain>
    </source>
</reference>
<gene>
    <name evidence="2" type="ORF">A5804_002901</name>
</gene>
<organism evidence="2 3">
    <name type="scientific">Enterococcus faecium</name>
    <name type="common">Streptococcus faecium</name>
    <dbReference type="NCBI Taxonomy" id="1352"/>
    <lineage>
        <taxon>Bacteria</taxon>
        <taxon>Bacillati</taxon>
        <taxon>Bacillota</taxon>
        <taxon>Bacilli</taxon>
        <taxon>Lactobacillales</taxon>
        <taxon>Enterococcaceae</taxon>
        <taxon>Enterococcus</taxon>
    </lineage>
</organism>
<feature type="transmembrane region" description="Helical" evidence="1">
    <location>
        <begin position="92"/>
        <end position="112"/>
    </location>
</feature>
<proteinExistence type="predicted"/>
<dbReference type="Proteomes" id="UP000194737">
    <property type="component" value="Unassembled WGS sequence"/>
</dbReference>
<dbReference type="AlphaFoldDB" id="A0AB73P0R0"/>
<dbReference type="Pfam" id="PF12648">
    <property type="entry name" value="TcpE"/>
    <property type="match status" value="1"/>
</dbReference>
<keyword evidence="1" id="KW-0472">Membrane</keyword>
<dbReference type="InterPro" id="IPR025608">
    <property type="entry name" value="TcpE"/>
</dbReference>
<protein>
    <recommendedName>
        <fullName evidence="4">Conjugal transfer protein</fullName>
    </recommendedName>
</protein>
<keyword evidence="1" id="KW-1133">Transmembrane helix</keyword>
<dbReference type="RefSeq" id="WP_179189845.1">
    <property type="nucleotide sequence ID" value="NZ_NGLB01000005.1"/>
</dbReference>
<keyword evidence="1" id="KW-0812">Transmembrane</keyword>
<feature type="transmembrane region" description="Helical" evidence="1">
    <location>
        <begin position="57"/>
        <end position="80"/>
    </location>
</feature>
<feature type="transmembrane region" description="Helical" evidence="1">
    <location>
        <begin position="31"/>
        <end position="50"/>
    </location>
</feature>
<dbReference type="EMBL" id="NGLB01000005">
    <property type="protein sequence ID" value="OTN93531.1"/>
    <property type="molecule type" value="Genomic_DNA"/>
</dbReference>
<evidence type="ECO:0000313" key="3">
    <source>
        <dbReference type="Proteomes" id="UP000194737"/>
    </source>
</evidence>
<accession>A0AB73P0R0</accession>
<comment type="caution">
    <text evidence="2">The sequence shown here is derived from an EMBL/GenBank/DDBJ whole genome shotgun (WGS) entry which is preliminary data.</text>
</comment>
<evidence type="ECO:0008006" key="4">
    <source>
        <dbReference type="Google" id="ProtNLM"/>
    </source>
</evidence>